<dbReference type="InterPro" id="IPR035093">
    <property type="entry name" value="RelE/ParE_toxin_dom_sf"/>
</dbReference>
<dbReference type="SUPFAM" id="SSF143011">
    <property type="entry name" value="RelE-like"/>
    <property type="match status" value="1"/>
</dbReference>
<dbReference type="Pfam" id="PF05016">
    <property type="entry name" value="ParE_toxin"/>
    <property type="match status" value="1"/>
</dbReference>
<proteinExistence type="predicted"/>
<evidence type="ECO:0000256" key="1">
    <source>
        <dbReference type="ARBA" id="ARBA00022649"/>
    </source>
</evidence>
<gene>
    <name evidence="2" type="ORF">A3D65_03770</name>
</gene>
<protein>
    <recommendedName>
        <fullName evidence="4">Addiction module toxin RelE</fullName>
    </recommendedName>
</protein>
<evidence type="ECO:0000313" key="3">
    <source>
        <dbReference type="Proteomes" id="UP000177996"/>
    </source>
</evidence>
<evidence type="ECO:0008006" key="4">
    <source>
        <dbReference type="Google" id="ProtNLM"/>
    </source>
</evidence>
<accession>A0A1G2D1X0</accession>
<name>A0A1G2D1X0_9BACT</name>
<dbReference type="InterPro" id="IPR007712">
    <property type="entry name" value="RelE/ParE_toxin"/>
</dbReference>
<organism evidence="2 3">
    <name type="scientific">Candidatus Lloydbacteria bacterium RIFCSPHIGHO2_02_FULL_50_13</name>
    <dbReference type="NCBI Taxonomy" id="1798661"/>
    <lineage>
        <taxon>Bacteria</taxon>
        <taxon>Candidatus Lloydiibacteriota</taxon>
    </lineage>
</organism>
<dbReference type="PANTHER" id="PTHR38813">
    <property type="match status" value="1"/>
</dbReference>
<dbReference type="AlphaFoldDB" id="A0A1G2D1X0"/>
<evidence type="ECO:0000313" key="2">
    <source>
        <dbReference type="EMBL" id="OGZ07625.1"/>
    </source>
</evidence>
<dbReference type="EMBL" id="MHLL01000055">
    <property type="protein sequence ID" value="OGZ07625.1"/>
    <property type="molecule type" value="Genomic_DNA"/>
</dbReference>
<comment type="caution">
    <text evidence="2">The sequence shown here is derived from an EMBL/GenBank/DDBJ whole genome shotgun (WGS) entry which is preliminary data.</text>
</comment>
<dbReference type="Gene3D" id="3.30.2310.20">
    <property type="entry name" value="RelE-like"/>
    <property type="match status" value="1"/>
</dbReference>
<dbReference type="Proteomes" id="UP000177996">
    <property type="component" value="Unassembled WGS sequence"/>
</dbReference>
<dbReference type="InterPro" id="IPR052747">
    <property type="entry name" value="TA_system_RelE_toxin"/>
</dbReference>
<dbReference type="STRING" id="1798661.A3D65_03770"/>
<dbReference type="PANTHER" id="PTHR38813:SF1">
    <property type="entry name" value="TOXIN RELE1-RELATED"/>
    <property type="match status" value="1"/>
</dbReference>
<keyword evidence="1" id="KW-1277">Toxin-antitoxin system</keyword>
<sequence>MSWTVIVDDAAKKQLKRIPRRDALRIVSVLEKFGDGPFAGDIEKMKGEEFVWRRRVGNFRVLYDLHVAKKIVAVFSIERRTSSTY</sequence>
<reference evidence="2 3" key="1">
    <citation type="journal article" date="2016" name="Nat. Commun.">
        <title>Thousands of microbial genomes shed light on interconnected biogeochemical processes in an aquifer system.</title>
        <authorList>
            <person name="Anantharaman K."/>
            <person name="Brown C.T."/>
            <person name="Hug L.A."/>
            <person name="Sharon I."/>
            <person name="Castelle C.J."/>
            <person name="Probst A.J."/>
            <person name="Thomas B.C."/>
            <person name="Singh A."/>
            <person name="Wilkins M.J."/>
            <person name="Karaoz U."/>
            <person name="Brodie E.L."/>
            <person name="Williams K.H."/>
            <person name="Hubbard S.S."/>
            <person name="Banfield J.F."/>
        </authorList>
    </citation>
    <scope>NUCLEOTIDE SEQUENCE [LARGE SCALE GENOMIC DNA]</scope>
</reference>